<dbReference type="Proteomes" id="UP001501920">
    <property type="component" value="Chromosome 28"/>
</dbReference>
<dbReference type="PANTHER" id="PTHR16798:SF0">
    <property type="entry name" value="FANCONI ANEMIA GROUP C PROTEIN"/>
    <property type="match status" value="1"/>
</dbReference>
<evidence type="ECO:0000313" key="2">
    <source>
        <dbReference type="Proteomes" id="UP001501920"/>
    </source>
</evidence>
<reference evidence="1 2" key="1">
    <citation type="submission" date="2020-10" db="EMBL/GenBank/DDBJ databases">
        <title>Pygocentrus nattereri (red-bellied piranha) genome, fPygNat1, primary haplotype.</title>
        <authorList>
            <person name="Myers G."/>
            <person name="Meyer A."/>
            <person name="Karagic N."/>
            <person name="Pippel M."/>
            <person name="Winkler S."/>
            <person name="Tracey A."/>
            <person name="Wood J."/>
            <person name="Formenti G."/>
            <person name="Howe K."/>
            <person name="Fedrigo O."/>
            <person name="Jarvis E.D."/>
        </authorList>
    </citation>
    <scope>NUCLEOTIDE SEQUENCE [LARGE SCALE GENOMIC DNA]</scope>
</reference>
<dbReference type="Pfam" id="PF02106">
    <property type="entry name" value="Fanconi_C"/>
    <property type="match status" value="1"/>
</dbReference>
<dbReference type="GO" id="GO:0034599">
    <property type="term" value="P:cellular response to oxidative stress"/>
    <property type="evidence" value="ECO:0007669"/>
    <property type="project" value="TreeGrafter"/>
</dbReference>
<dbReference type="OrthoDB" id="10046159at2759"/>
<name>A0A3B4DS27_PYGNA</name>
<dbReference type="GO" id="GO:0006289">
    <property type="term" value="P:nucleotide-excision repair"/>
    <property type="evidence" value="ECO:0007669"/>
    <property type="project" value="TreeGrafter"/>
</dbReference>
<dbReference type="AlphaFoldDB" id="A0A3B4DS27"/>
<dbReference type="GO" id="GO:0036297">
    <property type="term" value="P:interstrand cross-link repair"/>
    <property type="evidence" value="ECO:0007669"/>
    <property type="project" value="InterPro"/>
</dbReference>
<keyword evidence="2" id="KW-1185">Reference proteome</keyword>
<dbReference type="PANTHER" id="PTHR16798">
    <property type="entry name" value="FANCONI ANEMIA GROUP C PROTEIN FANCC"/>
    <property type="match status" value="1"/>
</dbReference>
<dbReference type="RefSeq" id="XP_017570260.1">
    <property type="nucleotide sequence ID" value="XM_017714771.2"/>
</dbReference>
<dbReference type="PRINTS" id="PR00494">
    <property type="entry name" value="FANCONICGENE"/>
</dbReference>
<proteinExistence type="predicted"/>
<dbReference type="CTD" id="2176"/>
<organism evidence="1 2">
    <name type="scientific">Pygocentrus nattereri</name>
    <name type="common">Red-bellied piranha</name>
    <dbReference type="NCBI Taxonomy" id="42514"/>
    <lineage>
        <taxon>Eukaryota</taxon>
        <taxon>Metazoa</taxon>
        <taxon>Chordata</taxon>
        <taxon>Craniata</taxon>
        <taxon>Vertebrata</taxon>
        <taxon>Euteleostomi</taxon>
        <taxon>Actinopterygii</taxon>
        <taxon>Neopterygii</taxon>
        <taxon>Teleostei</taxon>
        <taxon>Ostariophysi</taxon>
        <taxon>Characiformes</taxon>
        <taxon>Characoidei</taxon>
        <taxon>Pygocentrus</taxon>
    </lineage>
</organism>
<reference evidence="1" key="2">
    <citation type="submission" date="2025-08" db="UniProtKB">
        <authorList>
            <consortium name="Ensembl"/>
        </authorList>
    </citation>
    <scope>IDENTIFICATION</scope>
</reference>
<protein>
    <submittedName>
        <fullName evidence="1">Uncharacterized protein</fullName>
    </submittedName>
</protein>
<dbReference type="InterPro" id="IPR000686">
    <property type="entry name" value="FANCC"/>
</dbReference>
<sequence length="565" mass="63494">MTALPEHQVSFWMDKAVKWGQATSHSVQLDTTRHMDSLKSFLQQLLRTLQPMSSTTEAMKSLPFVGQFLGRLCWNPYVTADGESQRLLLQCVGCLYSAEPKNAVERRANDWIRNLLCHLTSEEEGSVVHALEKHSGSIPQQYYSETLKKMVALLTEEVSKNRITKSSERCSCDDIHAVSVACVPLVTHPDAAPLIGALLKRPGSCSCSHLSEEFIEAVSAAWLRRKLVVEDDALMALWCHSLSSLERAVLSLLESVLSDQGSVLQTLEKAVTESLLPKASALHCHIFLIVNDVFRNALRAIEENLAVRALIKVFTGCFLKSRTAQKPQENLPLRAFFPHAPQNLLTPLLTAPSEVPKQAWLKHLHWIVKLFQEILCERNEREEEVKEESPRRRRAVFEAWFLLVQCGHWVDAAAELLVSVGSEESEPLLFLLTFYHHPTNRGHQSAQQTIVAREAWSHLRILFPTHTAPPEQLSPVNELLSSTLSTNLILHLLLNFAIFSQASISSVTEVIQKVLSEAGMRRRAVWMLSSMQHRLNREDSLDARVHPRLRTLQDSIGPAHAAGCT</sequence>
<gene>
    <name evidence="1" type="primary">FANCC</name>
</gene>
<dbReference type="STRING" id="42514.ENSPNAP00000026241"/>
<dbReference type="RefSeq" id="XP_017570259.1">
    <property type="nucleotide sequence ID" value="XM_017714770.2"/>
</dbReference>
<dbReference type="GeneTree" id="ENSGT00390000016390"/>
<dbReference type="GeneID" id="108437590"/>
<accession>A0A3B4DS27</accession>
<reference evidence="1" key="3">
    <citation type="submission" date="2025-09" db="UniProtKB">
        <authorList>
            <consortium name="Ensembl"/>
        </authorList>
    </citation>
    <scope>IDENTIFICATION</scope>
</reference>
<evidence type="ECO:0000313" key="1">
    <source>
        <dbReference type="Ensembl" id="ENSPNAP00000026265.1"/>
    </source>
</evidence>
<dbReference type="GO" id="GO:0043240">
    <property type="term" value="C:Fanconi anaemia nuclear complex"/>
    <property type="evidence" value="ECO:0007669"/>
    <property type="project" value="InterPro"/>
</dbReference>
<dbReference type="OMA" id="RWHHRAS"/>
<dbReference type="Ensembl" id="ENSPNAT00000005605.2">
    <property type="protein sequence ID" value="ENSPNAP00000026265.1"/>
    <property type="gene ID" value="ENSPNAG00000011519.2"/>
</dbReference>